<keyword evidence="6 11" id="KW-0812">Transmembrane</keyword>
<keyword evidence="7" id="KW-0653">Protein transport</keyword>
<evidence type="ECO:0000259" key="13">
    <source>
        <dbReference type="Pfam" id="PF21687"/>
    </source>
</evidence>
<proteinExistence type="inferred from homology"/>
<dbReference type="AlphaFoldDB" id="A0A840RU09"/>
<organism evidence="14 15">
    <name type="scientific">Glaciimonas immobilis</name>
    <dbReference type="NCBI Taxonomy" id="728004"/>
    <lineage>
        <taxon>Bacteria</taxon>
        <taxon>Pseudomonadati</taxon>
        <taxon>Pseudomonadota</taxon>
        <taxon>Betaproteobacteria</taxon>
        <taxon>Burkholderiales</taxon>
        <taxon>Oxalobacteraceae</taxon>
        <taxon>Glaciimonas</taxon>
    </lineage>
</organism>
<comment type="caution">
    <text evidence="14">The sequence shown here is derived from an EMBL/GenBank/DDBJ whole genome shotgun (WGS) entry which is preliminary data.</text>
</comment>
<dbReference type="InterPro" id="IPR038072">
    <property type="entry name" value="GspK_central_sf"/>
</dbReference>
<dbReference type="Gene3D" id="3.30.1300.30">
    <property type="entry name" value="GSPII I/J protein-like"/>
    <property type="match status" value="1"/>
</dbReference>
<dbReference type="PANTHER" id="PTHR38831:SF1">
    <property type="entry name" value="TYPE II SECRETION SYSTEM PROTEIN K-RELATED"/>
    <property type="match status" value="1"/>
</dbReference>
<keyword evidence="5 10" id="KW-0997">Cell inner membrane</keyword>
<evidence type="ECO:0000256" key="10">
    <source>
        <dbReference type="PIRNR" id="PIRNR002786"/>
    </source>
</evidence>
<evidence type="ECO:0000256" key="6">
    <source>
        <dbReference type="ARBA" id="ARBA00022692"/>
    </source>
</evidence>
<dbReference type="NCBIfam" id="NF037980">
    <property type="entry name" value="T2SS_GspK"/>
    <property type="match status" value="1"/>
</dbReference>
<dbReference type="GO" id="GO:0005886">
    <property type="term" value="C:plasma membrane"/>
    <property type="evidence" value="ECO:0007669"/>
    <property type="project" value="UniProtKB-SubCell"/>
</dbReference>
<protein>
    <recommendedName>
        <fullName evidence="10">Type II secretion system protein K</fullName>
    </recommendedName>
</protein>
<evidence type="ECO:0000256" key="5">
    <source>
        <dbReference type="ARBA" id="ARBA00022519"/>
    </source>
</evidence>
<comment type="subcellular location">
    <subcellularLocation>
        <location evidence="1 10">Cell inner membrane</location>
    </subcellularLocation>
</comment>
<name>A0A840RU09_9BURK</name>
<dbReference type="InterPro" id="IPR049031">
    <property type="entry name" value="T2SSK_SAM-like_1st"/>
</dbReference>
<keyword evidence="15" id="KW-1185">Reference proteome</keyword>
<dbReference type="RefSeq" id="WP_168054359.1">
    <property type="nucleotide sequence ID" value="NZ_JAAOZT010000004.1"/>
</dbReference>
<evidence type="ECO:0000259" key="12">
    <source>
        <dbReference type="Pfam" id="PF03934"/>
    </source>
</evidence>
<feature type="domain" description="T2SS protein K second SAM-like" evidence="12">
    <location>
        <begin position="229"/>
        <end position="273"/>
    </location>
</feature>
<keyword evidence="9 10" id="KW-0472">Membrane</keyword>
<evidence type="ECO:0000256" key="3">
    <source>
        <dbReference type="ARBA" id="ARBA00022448"/>
    </source>
</evidence>
<dbReference type="EMBL" id="JACHHQ010000010">
    <property type="protein sequence ID" value="MBB5202047.1"/>
    <property type="molecule type" value="Genomic_DNA"/>
</dbReference>
<dbReference type="PIRSF" id="PIRSF002786">
    <property type="entry name" value="XcpX"/>
    <property type="match status" value="1"/>
</dbReference>
<dbReference type="PANTHER" id="PTHR38831">
    <property type="entry name" value="TYPE II SECRETION SYSTEM PROTEIN K"/>
    <property type="match status" value="1"/>
</dbReference>
<keyword evidence="8 11" id="KW-1133">Transmembrane helix</keyword>
<dbReference type="InterPro" id="IPR049179">
    <property type="entry name" value="T2SSK_SAM-like_2nd"/>
</dbReference>
<feature type="domain" description="T2SS protein K first SAM-like" evidence="13">
    <location>
        <begin position="127"/>
        <end position="224"/>
    </location>
</feature>
<dbReference type="InterPro" id="IPR005628">
    <property type="entry name" value="GspK"/>
</dbReference>
<dbReference type="Pfam" id="PF21687">
    <property type="entry name" value="T2SSK_1st"/>
    <property type="match status" value="1"/>
</dbReference>
<dbReference type="GO" id="GO:0009306">
    <property type="term" value="P:protein secretion"/>
    <property type="evidence" value="ECO:0007669"/>
    <property type="project" value="InterPro"/>
</dbReference>
<evidence type="ECO:0000256" key="4">
    <source>
        <dbReference type="ARBA" id="ARBA00022475"/>
    </source>
</evidence>
<evidence type="ECO:0000256" key="7">
    <source>
        <dbReference type="ARBA" id="ARBA00022927"/>
    </source>
</evidence>
<evidence type="ECO:0000256" key="1">
    <source>
        <dbReference type="ARBA" id="ARBA00004533"/>
    </source>
</evidence>
<dbReference type="Pfam" id="PF03934">
    <property type="entry name" value="T2SSK"/>
    <property type="match status" value="1"/>
</dbReference>
<keyword evidence="3 10" id="KW-0813">Transport</keyword>
<dbReference type="SUPFAM" id="SSF158544">
    <property type="entry name" value="GspK insert domain-like"/>
    <property type="match status" value="1"/>
</dbReference>
<gene>
    <name evidence="14" type="ORF">HNR39_003910</name>
</gene>
<evidence type="ECO:0000256" key="11">
    <source>
        <dbReference type="SAM" id="Phobius"/>
    </source>
</evidence>
<evidence type="ECO:0000256" key="9">
    <source>
        <dbReference type="ARBA" id="ARBA00023136"/>
    </source>
</evidence>
<keyword evidence="4 10" id="KW-1003">Cell membrane</keyword>
<dbReference type="SUPFAM" id="SSF54523">
    <property type="entry name" value="Pili subunits"/>
    <property type="match status" value="1"/>
</dbReference>
<dbReference type="InterPro" id="IPR045584">
    <property type="entry name" value="Pilin-like"/>
</dbReference>
<dbReference type="Proteomes" id="UP000571084">
    <property type="component" value="Unassembled WGS sequence"/>
</dbReference>
<comment type="similarity">
    <text evidence="2 10">Belongs to the GSP K family.</text>
</comment>
<evidence type="ECO:0000256" key="8">
    <source>
        <dbReference type="ARBA" id="ARBA00022989"/>
    </source>
</evidence>
<sequence length="330" mass="35890">MSASAVPPFCSRFSQRGIAVVTALLLTTLAVTIVASLFWQQQVQIRSIENQRMQLQKSWVMRGAMDWASLILRTGGRQSLVDHLDQPWATPLVDTRLDQYIDDGRSSAEVVDAGGAVLSGHIIDAQSRYNLNNLSANGLVNPEELEIFKRLLDNLHVPVSVATVVAQAIAAGQPVTIPLIASGQQTRHAEVEILPILQPDDLLSLPNFTLDMLRQVKDFVVVLPVPTPINVNTAPAEVLAACFGKLSVADAQILVSSRRGTPFVDMQQVLARVTQLFATQSPVTANVGVSSNFFLVNSKISLGRAALNTVSLIQRTNNRTGTSILWIREQ</sequence>
<feature type="transmembrane region" description="Helical" evidence="11">
    <location>
        <begin position="18"/>
        <end position="39"/>
    </location>
</feature>
<evidence type="ECO:0000313" key="14">
    <source>
        <dbReference type="EMBL" id="MBB5202047.1"/>
    </source>
</evidence>
<accession>A0A840RU09</accession>
<evidence type="ECO:0000256" key="2">
    <source>
        <dbReference type="ARBA" id="ARBA00007246"/>
    </source>
</evidence>
<reference evidence="14 15" key="1">
    <citation type="submission" date="2020-08" db="EMBL/GenBank/DDBJ databases">
        <title>Genomic Encyclopedia of Type Strains, Phase IV (KMG-IV): sequencing the most valuable type-strain genomes for metagenomic binning, comparative biology and taxonomic classification.</title>
        <authorList>
            <person name="Goeker M."/>
        </authorList>
    </citation>
    <scope>NUCLEOTIDE SEQUENCE [LARGE SCALE GENOMIC DNA]</scope>
    <source>
        <strain evidence="14 15">DSM 23240</strain>
    </source>
</reference>
<evidence type="ECO:0000313" key="15">
    <source>
        <dbReference type="Proteomes" id="UP000571084"/>
    </source>
</evidence>